<dbReference type="EMBL" id="JACHGW010000004">
    <property type="protein sequence ID" value="MBB6052553.1"/>
    <property type="molecule type" value="Genomic_DNA"/>
</dbReference>
<accession>A0A7W9SUE3</accession>
<evidence type="ECO:0000313" key="2">
    <source>
        <dbReference type="Proteomes" id="UP000520814"/>
    </source>
</evidence>
<dbReference type="Proteomes" id="UP000520814">
    <property type="component" value="Unassembled WGS sequence"/>
</dbReference>
<protein>
    <submittedName>
        <fullName evidence="1">Uncharacterized protein</fullName>
    </submittedName>
</protein>
<dbReference type="RefSeq" id="WP_184201791.1">
    <property type="nucleotide sequence ID" value="NZ_JACHGW010000004.1"/>
</dbReference>
<keyword evidence="2" id="KW-1185">Reference proteome</keyword>
<dbReference type="InterPro" id="IPR049249">
    <property type="entry name" value="DUF6882"/>
</dbReference>
<dbReference type="AlphaFoldDB" id="A0A7W9SUE3"/>
<evidence type="ECO:0000313" key="1">
    <source>
        <dbReference type="EMBL" id="MBB6052553.1"/>
    </source>
</evidence>
<gene>
    <name evidence="1" type="ORF">HNQ39_004374</name>
</gene>
<proteinExistence type="predicted"/>
<reference evidence="1 2" key="1">
    <citation type="submission" date="2020-08" db="EMBL/GenBank/DDBJ databases">
        <title>Genomic Encyclopedia of Type Strains, Phase IV (KMG-IV): sequencing the most valuable type-strain genomes for metagenomic binning, comparative biology and taxonomic classification.</title>
        <authorList>
            <person name="Goeker M."/>
        </authorList>
    </citation>
    <scope>NUCLEOTIDE SEQUENCE [LARGE SCALE GENOMIC DNA]</scope>
    <source>
        <strain evidence="1 2">DSM 23562</strain>
    </source>
</reference>
<comment type="caution">
    <text evidence="1">The sequence shown here is derived from an EMBL/GenBank/DDBJ whole genome shotgun (WGS) entry which is preliminary data.</text>
</comment>
<organism evidence="1 2">
    <name type="scientific">Armatimonas rosea</name>
    <dbReference type="NCBI Taxonomy" id="685828"/>
    <lineage>
        <taxon>Bacteria</taxon>
        <taxon>Bacillati</taxon>
        <taxon>Armatimonadota</taxon>
        <taxon>Armatimonadia</taxon>
        <taxon>Armatimonadales</taxon>
        <taxon>Armatimonadaceae</taxon>
        <taxon>Armatimonas</taxon>
    </lineage>
</organism>
<name>A0A7W9SUE3_ARMRO</name>
<sequence>MPSLKLEDHAFRLLEHEQTALAFLNRTAHSWVWELDLPGGEILFREPGTGRILFSSAVKLVGTYDQQAEAFRFGWANPDIPEDWKCVSGLGRLRVTARGAGLEIFDSVEPVTLRTPTQAQGWAVACAGYLKAFFVFEARQDGKTQLLAVDFFPDAGLIERDVHLAAHVIEEGKLRFSMNHKEAVVAYLGTPSGAGGSNLADETFFWELGGSQLRIQFAHHGQIISMNVSTPEPPAALVPETPSTPERKPGLLTRLFGKRNG</sequence>
<dbReference type="Pfam" id="PF21813">
    <property type="entry name" value="DUF6882"/>
    <property type="match status" value="1"/>
</dbReference>